<name>B0DD44_LACBS</name>
<reference evidence="1 2" key="1">
    <citation type="journal article" date="2008" name="Nature">
        <title>The genome of Laccaria bicolor provides insights into mycorrhizal symbiosis.</title>
        <authorList>
            <person name="Martin F."/>
            <person name="Aerts A."/>
            <person name="Ahren D."/>
            <person name="Brun A."/>
            <person name="Danchin E.G.J."/>
            <person name="Duchaussoy F."/>
            <person name="Gibon J."/>
            <person name="Kohler A."/>
            <person name="Lindquist E."/>
            <person name="Pereda V."/>
            <person name="Salamov A."/>
            <person name="Shapiro H.J."/>
            <person name="Wuyts J."/>
            <person name="Blaudez D."/>
            <person name="Buee M."/>
            <person name="Brokstein P."/>
            <person name="Canbaeck B."/>
            <person name="Cohen D."/>
            <person name="Courty P.E."/>
            <person name="Coutinho P.M."/>
            <person name="Delaruelle C."/>
            <person name="Detter J.C."/>
            <person name="Deveau A."/>
            <person name="DiFazio S."/>
            <person name="Duplessis S."/>
            <person name="Fraissinet-Tachet L."/>
            <person name="Lucic E."/>
            <person name="Frey-Klett P."/>
            <person name="Fourrey C."/>
            <person name="Feussner I."/>
            <person name="Gay G."/>
            <person name="Grimwood J."/>
            <person name="Hoegger P.J."/>
            <person name="Jain P."/>
            <person name="Kilaru S."/>
            <person name="Labbe J."/>
            <person name="Lin Y.C."/>
            <person name="Legue V."/>
            <person name="Le Tacon F."/>
            <person name="Marmeisse R."/>
            <person name="Melayah D."/>
            <person name="Montanini B."/>
            <person name="Muratet M."/>
            <person name="Nehls U."/>
            <person name="Niculita-Hirzel H."/>
            <person name="Oudot-Le Secq M.P."/>
            <person name="Peter M."/>
            <person name="Quesneville H."/>
            <person name="Rajashekar B."/>
            <person name="Reich M."/>
            <person name="Rouhier N."/>
            <person name="Schmutz J."/>
            <person name="Yin T."/>
            <person name="Chalot M."/>
            <person name="Henrissat B."/>
            <person name="Kuees U."/>
            <person name="Lucas S."/>
            <person name="Van de Peer Y."/>
            <person name="Podila G.K."/>
            <person name="Polle A."/>
            <person name="Pukkila P.J."/>
            <person name="Richardson P.M."/>
            <person name="Rouze P."/>
            <person name="Sanders I.R."/>
            <person name="Stajich J.E."/>
            <person name="Tunlid A."/>
            <person name="Tuskan G."/>
            <person name="Grigoriev I.V."/>
        </authorList>
    </citation>
    <scope>NUCLEOTIDE SEQUENCE [LARGE SCALE GENOMIC DNA]</scope>
    <source>
        <strain evidence="2">S238N-H82 / ATCC MYA-4686</strain>
    </source>
</reference>
<keyword evidence="2" id="KW-1185">Reference proteome</keyword>
<proteinExistence type="predicted"/>
<protein>
    <submittedName>
        <fullName evidence="1">Predicted protein</fullName>
    </submittedName>
</protein>
<accession>B0DD44</accession>
<dbReference type="OrthoDB" id="10607625at2759"/>
<dbReference type="GeneID" id="6077483"/>
<dbReference type="Proteomes" id="UP000001194">
    <property type="component" value="Unassembled WGS sequence"/>
</dbReference>
<sequence>MPTIENPDTGLFATAPAILGGAIQFSPPTGEANQQWLIPDLVGVTSIQSAGPGPFAWVPGAAVAGANVVTNLAAFNWFITPVAGGGNTIRTNNAAALFWGAPVAGEGVPLVPAANAAQFIFA</sequence>
<dbReference type="HOGENOM" id="CLU_158356_0_0_1"/>
<dbReference type="AlphaFoldDB" id="B0DD44"/>
<dbReference type="KEGG" id="lbc:LACBIDRAFT_298566"/>
<organism evidence="2">
    <name type="scientific">Laccaria bicolor (strain S238N-H82 / ATCC MYA-4686)</name>
    <name type="common">Bicoloured deceiver</name>
    <name type="synonym">Laccaria laccata var. bicolor</name>
    <dbReference type="NCBI Taxonomy" id="486041"/>
    <lineage>
        <taxon>Eukaryota</taxon>
        <taxon>Fungi</taxon>
        <taxon>Dikarya</taxon>
        <taxon>Basidiomycota</taxon>
        <taxon>Agaricomycotina</taxon>
        <taxon>Agaricomycetes</taxon>
        <taxon>Agaricomycetidae</taxon>
        <taxon>Agaricales</taxon>
        <taxon>Agaricineae</taxon>
        <taxon>Hydnangiaceae</taxon>
        <taxon>Laccaria</taxon>
    </lineage>
</organism>
<evidence type="ECO:0000313" key="1">
    <source>
        <dbReference type="EMBL" id="EDR07409.1"/>
    </source>
</evidence>
<dbReference type="InterPro" id="IPR035992">
    <property type="entry name" value="Ricin_B-like_lectins"/>
</dbReference>
<dbReference type="Gene3D" id="2.80.10.50">
    <property type="match status" value="1"/>
</dbReference>
<dbReference type="RefSeq" id="XP_001881801.1">
    <property type="nucleotide sequence ID" value="XM_001881766.1"/>
</dbReference>
<dbReference type="SUPFAM" id="SSF50370">
    <property type="entry name" value="Ricin B-like lectins"/>
    <property type="match status" value="1"/>
</dbReference>
<gene>
    <name evidence="1" type="ORF">LACBIDRAFT_298566</name>
</gene>
<evidence type="ECO:0000313" key="2">
    <source>
        <dbReference type="Proteomes" id="UP000001194"/>
    </source>
</evidence>
<dbReference type="InParanoid" id="B0DD44"/>
<dbReference type="EMBL" id="DS547104">
    <property type="protein sequence ID" value="EDR07409.1"/>
    <property type="molecule type" value="Genomic_DNA"/>
</dbReference>